<feature type="transmembrane region" description="Helical" evidence="13">
    <location>
        <begin position="301"/>
        <end position="322"/>
    </location>
</feature>
<dbReference type="InterPro" id="IPR017927">
    <property type="entry name" value="FAD-bd_FR_type"/>
</dbReference>
<dbReference type="PANTHER" id="PTHR11972">
    <property type="entry name" value="NADPH OXIDASE"/>
    <property type="match status" value="1"/>
</dbReference>
<keyword evidence="16" id="KW-1185">Reference proteome</keyword>
<dbReference type="GO" id="GO:0005886">
    <property type="term" value="C:plasma membrane"/>
    <property type="evidence" value="ECO:0007669"/>
    <property type="project" value="TreeGrafter"/>
</dbReference>
<evidence type="ECO:0000256" key="1">
    <source>
        <dbReference type="ARBA" id="ARBA00004141"/>
    </source>
</evidence>
<dbReference type="InterPro" id="IPR013623">
    <property type="entry name" value="NADPH_Ox"/>
</dbReference>
<dbReference type="PROSITE" id="PS51384">
    <property type="entry name" value="FAD_FR"/>
    <property type="match status" value="1"/>
</dbReference>
<organism evidence="15 16">
    <name type="scientific">Lupinus luteus</name>
    <name type="common">European yellow lupine</name>
    <dbReference type="NCBI Taxonomy" id="3873"/>
    <lineage>
        <taxon>Eukaryota</taxon>
        <taxon>Viridiplantae</taxon>
        <taxon>Streptophyta</taxon>
        <taxon>Embryophyta</taxon>
        <taxon>Tracheophyta</taxon>
        <taxon>Spermatophyta</taxon>
        <taxon>Magnoliopsida</taxon>
        <taxon>eudicotyledons</taxon>
        <taxon>Gunneridae</taxon>
        <taxon>Pentapetalae</taxon>
        <taxon>rosids</taxon>
        <taxon>fabids</taxon>
        <taxon>Fabales</taxon>
        <taxon>Fabaceae</taxon>
        <taxon>Papilionoideae</taxon>
        <taxon>50 kb inversion clade</taxon>
        <taxon>genistoids sensu lato</taxon>
        <taxon>core genistoids</taxon>
        <taxon>Genisteae</taxon>
        <taxon>Lupinus</taxon>
    </lineage>
</organism>
<keyword evidence="10 13" id="KW-1133">Transmembrane helix</keyword>
<dbReference type="Pfam" id="PF08030">
    <property type="entry name" value="NAD_binding_6"/>
    <property type="match status" value="1"/>
</dbReference>
<dbReference type="Gene3D" id="1.10.238.10">
    <property type="entry name" value="EF-hand"/>
    <property type="match status" value="1"/>
</dbReference>
<comment type="subcellular location">
    <subcellularLocation>
        <location evidence="1">Membrane</location>
        <topology evidence="1">Multi-pass membrane protein</topology>
    </subcellularLocation>
</comment>
<evidence type="ECO:0000256" key="9">
    <source>
        <dbReference type="ARBA" id="ARBA00022857"/>
    </source>
</evidence>
<keyword evidence="11" id="KW-0560">Oxidoreductase</keyword>
<comment type="similarity">
    <text evidence="2">Belongs to the RBOH (TC 5.B.1.3) family.</text>
</comment>
<dbReference type="EMBL" id="CAXHTB010000002">
    <property type="protein sequence ID" value="CAL0302299.1"/>
    <property type="molecule type" value="Genomic_DNA"/>
</dbReference>
<keyword evidence="9" id="KW-0521">NADP</keyword>
<keyword evidence="12 13" id="KW-0472">Membrane</keyword>
<proteinExistence type="inferred from homology"/>
<dbReference type="GO" id="GO:0046872">
    <property type="term" value="F:metal ion binding"/>
    <property type="evidence" value="ECO:0007669"/>
    <property type="project" value="UniProtKB-KW"/>
</dbReference>
<dbReference type="AlphaFoldDB" id="A0AAV1VYZ7"/>
<dbReference type="InterPro" id="IPR013130">
    <property type="entry name" value="Fe3_Rdtase_TM_dom"/>
</dbReference>
<evidence type="ECO:0000256" key="5">
    <source>
        <dbReference type="ARBA" id="ARBA00022692"/>
    </source>
</evidence>
<dbReference type="GO" id="GO:0004601">
    <property type="term" value="F:peroxidase activity"/>
    <property type="evidence" value="ECO:0007669"/>
    <property type="project" value="UniProtKB-KW"/>
</dbReference>
<sequence>MEKTMEFAGELFDALARRGGITSDSITKDQLQHFWKQFTDQSFDSRLQIFFHMVDKNADGRITIISLSASANNLSKIKERAGEYAAFIMEEFDRDKLGFIELQVLETVLLQTLQQSTHITPNNETLRMLSKKEDTTKKYNPIKRGFKALFYFIVENWKRVWVITLWLSICVALFTWKFIEYKNHAVFHVMGYCVTTAKGAAETLKFNMALILLPVCRNTITWLRTKTKLGVVVPFDDNINFHKVIAFGIAIGIALHVIPHLTCDFPRLLHATNTEYDPMKPFFGDKRPDDYWWFLKGTEGWSGIVMVVVMVIAYAFAAKTWFRRNKPNLPKIKKTHIGYNAFWYTHHLFIIVYALFIVHGYYLYLSKKWYKKTVVVYPGKEKERVLALYVSKPKGFKYSSGQYIVVKCLDVSPFEWHPFSITSAPGDNYISVHIKNKGDWTSQMIGVFSKLCESASGNDPSGVLQLDMLQGNNNIPRMPKLLIDGPYGAPAQDYKKYEVILLIGLGIGATPMISILKDVLNNIEQQKDIEQGIIESGFKNKKRKDFVTTHAYFYWVTREQGSFEWFKNVMNEVVDNDKDGIIEFHNHCTSVYKEDDLRCALITMLQSLHHAKNGVDIVSGTKVKTHFGQPNWGSVFENVALKEKGKRVGVFFCGAQELAGKLKGLSLEFSRKDGGTTAFDFHKENF</sequence>
<evidence type="ECO:0000256" key="2">
    <source>
        <dbReference type="ARBA" id="ARBA00007975"/>
    </source>
</evidence>
<feature type="transmembrane region" description="Helical" evidence="13">
    <location>
        <begin position="244"/>
        <end position="262"/>
    </location>
</feature>
<feature type="transmembrane region" description="Helical" evidence="13">
    <location>
        <begin position="343"/>
        <end position="364"/>
    </location>
</feature>
<evidence type="ECO:0000256" key="8">
    <source>
        <dbReference type="ARBA" id="ARBA00022837"/>
    </source>
</evidence>
<dbReference type="Gene3D" id="2.40.30.10">
    <property type="entry name" value="Translation factors"/>
    <property type="match status" value="1"/>
</dbReference>
<dbReference type="Pfam" id="PF01794">
    <property type="entry name" value="Ferric_reduct"/>
    <property type="match status" value="1"/>
</dbReference>
<evidence type="ECO:0000256" key="11">
    <source>
        <dbReference type="ARBA" id="ARBA00023002"/>
    </source>
</evidence>
<evidence type="ECO:0000256" key="3">
    <source>
        <dbReference type="ARBA" id="ARBA00022559"/>
    </source>
</evidence>
<dbReference type="GO" id="GO:0016174">
    <property type="term" value="F:NAD(P)H oxidase H2O2-forming activity"/>
    <property type="evidence" value="ECO:0007669"/>
    <property type="project" value="TreeGrafter"/>
</dbReference>
<evidence type="ECO:0000313" key="15">
    <source>
        <dbReference type="EMBL" id="CAL0302299.1"/>
    </source>
</evidence>
<keyword evidence="6" id="KW-0479">Metal-binding</keyword>
<dbReference type="InterPro" id="IPR017938">
    <property type="entry name" value="Riboflavin_synthase-like_b-brl"/>
</dbReference>
<evidence type="ECO:0000256" key="7">
    <source>
        <dbReference type="ARBA" id="ARBA00022827"/>
    </source>
</evidence>
<evidence type="ECO:0000256" key="4">
    <source>
        <dbReference type="ARBA" id="ARBA00022630"/>
    </source>
</evidence>
<dbReference type="PRINTS" id="PR00466">
    <property type="entry name" value="GP91PHOX"/>
</dbReference>
<evidence type="ECO:0000256" key="10">
    <source>
        <dbReference type="ARBA" id="ARBA00022989"/>
    </source>
</evidence>
<dbReference type="FunFam" id="3.40.50.80:FF:000007">
    <property type="entry name" value="Respiratory burst oxidase protein A"/>
    <property type="match status" value="1"/>
</dbReference>
<dbReference type="Gene3D" id="3.40.50.80">
    <property type="entry name" value="Nucleotide-binding domain of ferredoxin-NADP reductase (FNR) module"/>
    <property type="match status" value="1"/>
</dbReference>
<name>A0AAV1VYZ7_LUPLU</name>
<feature type="transmembrane region" description="Helical" evidence="13">
    <location>
        <begin position="160"/>
        <end position="179"/>
    </location>
</feature>
<dbReference type="InterPro" id="IPR039261">
    <property type="entry name" value="FNR_nucleotide-bd"/>
</dbReference>
<dbReference type="Pfam" id="PF08022">
    <property type="entry name" value="FAD_binding_8"/>
    <property type="match status" value="1"/>
</dbReference>
<dbReference type="SFLD" id="SFLDG01169">
    <property type="entry name" value="NADPH_oxidase_subgroup_(NOX)"/>
    <property type="match status" value="1"/>
</dbReference>
<keyword evidence="3" id="KW-0575">Peroxidase</keyword>
<dbReference type="SUPFAM" id="SSF47473">
    <property type="entry name" value="EF-hand"/>
    <property type="match status" value="1"/>
</dbReference>
<dbReference type="InterPro" id="IPR013112">
    <property type="entry name" value="FAD-bd_8"/>
</dbReference>
<dbReference type="CDD" id="cd06186">
    <property type="entry name" value="NOX_Duox_like_FAD_NADP"/>
    <property type="match status" value="1"/>
</dbReference>
<dbReference type="Pfam" id="PF08414">
    <property type="entry name" value="NADPH_Ox"/>
    <property type="match status" value="1"/>
</dbReference>
<dbReference type="InterPro" id="IPR011992">
    <property type="entry name" value="EF-hand-dom_pair"/>
</dbReference>
<evidence type="ECO:0000256" key="12">
    <source>
        <dbReference type="ARBA" id="ARBA00023136"/>
    </source>
</evidence>
<keyword evidence="4" id="KW-0285">Flavoprotein</keyword>
<evidence type="ECO:0000313" key="16">
    <source>
        <dbReference type="Proteomes" id="UP001497480"/>
    </source>
</evidence>
<dbReference type="SUPFAM" id="SSF63380">
    <property type="entry name" value="Riboflavin synthase domain-like"/>
    <property type="match status" value="1"/>
</dbReference>
<keyword evidence="8" id="KW-0106">Calcium</keyword>
<protein>
    <recommendedName>
        <fullName evidence="14">FAD-binding FR-type domain-containing protein</fullName>
    </recommendedName>
</protein>
<dbReference type="SUPFAM" id="SSF52343">
    <property type="entry name" value="Ferredoxin reductase-like, C-terminal NADP-linked domain"/>
    <property type="match status" value="1"/>
</dbReference>
<comment type="caution">
    <text evidence="15">The sequence shown here is derived from an EMBL/GenBank/DDBJ whole genome shotgun (WGS) entry which is preliminary data.</text>
</comment>
<dbReference type="InterPro" id="IPR000778">
    <property type="entry name" value="Cyt_b245_heavy_chain"/>
</dbReference>
<evidence type="ECO:0000256" key="13">
    <source>
        <dbReference type="SAM" id="Phobius"/>
    </source>
</evidence>
<accession>A0AAV1VYZ7</accession>
<evidence type="ECO:0000259" key="14">
    <source>
        <dbReference type="PROSITE" id="PS51384"/>
    </source>
</evidence>
<gene>
    <name evidence="15" type="ORF">LLUT_LOCUS3359</name>
</gene>
<dbReference type="Proteomes" id="UP001497480">
    <property type="component" value="Unassembled WGS sequence"/>
</dbReference>
<keyword evidence="7" id="KW-0274">FAD</keyword>
<feature type="domain" description="FAD-binding FR-type" evidence="14">
    <location>
        <begin position="367"/>
        <end position="493"/>
    </location>
</feature>
<keyword evidence="5 13" id="KW-0812">Transmembrane</keyword>
<dbReference type="PANTHER" id="PTHR11972:SF139">
    <property type="entry name" value="RESPIRATORY BURST OXIDASE-LIKE PROTEIN"/>
    <property type="match status" value="1"/>
</dbReference>
<evidence type="ECO:0000256" key="6">
    <source>
        <dbReference type="ARBA" id="ARBA00022723"/>
    </source>
</evidence>
<reference evidence="15 16" key="1">
    <citation type="submission" date="2024-03" db="EMBL/GenBank/DDBJ databases">
        <authorList>
            <person name="Martinez-Hernandez J."/>
        </authorList>
    </citation>
    <scope>NUCLEOTIDE SEQUENCE [LARGE SCALE GENOMIC DNA]</scope>
</reference>
<dbReference type="InterPro" id="IPR013121">
    <property type="entry name" value="Fe_red_NAD-bd_6"/>
</dbReference>
<dbReference type="InterPro" id="IPR050369">
    <property type="entry name" value="RBOH/FRE"/>
</dbReference>